<evidence type="ECO:0000259" key="5">
    <source>
        <dbReference type="PROSITE" id="PS50977"/>
    </source>
</evidence>
<proteinExistence type="predicted"/>
<evidence type="ECO:0000256" key="2">
    <source>
        <dbReference type="ARBA" id="ARBA00023125"/>
    </source>
</evidence>
<dbReference type="Proteomes" id="UP001596915">
    <property type="component" value="Unassembled WGS sequence"/>
</dbReference>
<comment type="caution">
    <text evidence="6">The sequence shown here is derived from an EMBL/GenBank/DDBJ whole genome shotgun (WGS) entry which is preliminary data.</text>
</comment>
<name>A0ABW2WNY1_9ACTN</name>
<dbReference type="PRINTS" id="PR00455">
    <property type="entry name" value="HTHTETR"/>
</dbReference>
<dbReference type="Gene3D" id="1.10.10.60">
    <property type="entry name" value="Homeodomain-like"/>
    <property type="match status" value="1"/>
</dbReference>
<dbReference type="PANTHER" id="PTHR30055:SF148">
    <property type="entry name" value="TETR-FAMILY TRANSCRIPTIONAL REGULATOR"/>
    <property type="match status" value="1"/>
</dbReference>
<dbReference type="SUPFAM" id="SSF46689">
    <property type="entry name" value="Homeodomain-like"/>
    <property type="match status" value="1"/>
</dbReference>
<feature type="domain" description="HTH tetR-type" evidence="5">
    <location>
        <begin position="20"/>
        <end position="80"/>
    </location>
</feature>
<evidence type="ECO:0000313" key="7">
    <source>
        <dbReference type="Proteomes" id="UP001596915"/>
    </source>
</evidence>
<dbReference type="InterPro" id="IPR001647">
    <property type="entry name" value="HTH_TetR"/>
</dbReference>
<organism evidence="6 7">
    <name type="scientific">Streptomyces sanglieri</name>
    <dbReference type="NCBI Taxonomy" id="193460"/>
    <lineage>
        <taxon>Bacteria</taxon>
        <taxon>Bacillati</taxon>
        <taxon>Actinomycetota</taxon>
        <taxon>Actinomycetes</taxon>
        <taxon>Kitasatosporales</taxon>
        <taxon>Streptomycetaceae</taxon>
        <taxon>Streptomyces</taxon>
    </lineage>
</organism>
<evidence type="ECO:0000256" key="4">
    <source>
        <dbReference type="PROSITE-ProRule" id="PRU00335"/>
    </source>
</evidence>
<dbReference type="SUPFAM" id="SSF48498">
    <property type="entry name" value="Tetracyclin repressor-like, C-terminal domain"/>
    <property type="match status" value="1"/>
</dbReference>
<keyword evidence="2 4" id="KW-0238">DNA-binding</keyword>
<evidence type="ECO:0000256" key="1">
    <source>
        <dbReference type="ARBA" id="ARBA00023015"/>
    </source>
</evidence>
<sequence length="223" mass="24481">MAEAKHAPSSRAPGGRPRDASIDQAILDAVLDLLDEVGYARLTVEAVARRAGTTKPAVYRRWSTLPSLVFDALTARLGRLKPPATDCTICDLSDAIKLYVAAFQRMPPDALASLLADYGDDPQRRETFMAALFDPPRIAVGQALDAAIARGDLRDDVDRDLLLDLLASLVHYRALFGHAVTSDDEVEQAVHTLLRGVAVDYPKLVEISRKKDGDPQIHHRHRE</sequence>
<protein>
    <submittedName>
        <fullName evidence="6">TetR/AcrR family transcriptional regulator</fullName>
    </submittedName>
</protein>
<dbReference type="InterPro" id="IPR050109">
    <property type="entry name" value="HTH-type_TetR-like_transc_reg"/>
</dbReference>
<dbReference type="InterPro" id="IPR009057">
    <property type="entry name" value="Homeodomain-like_sf"/>
</dbReference>
<dbReference type="PANTHER" id="PTHR30055">
    <property type="entry name" value="HTH-TYPE TRANSCRIPTIONAL REGULATOR RUTR"/>
    <property type="match status" value="1"/>
</dbReference>
<evidence type="ECO:0000256" key="3">
    <source>
        <dbReference type="ARBA" id="ARBA00023163"/>
    </source>
</evidence>
<accession>A0ABW2WNY1</accession>
<dbReference type="EMBL" id="JBHTGL010000008">
    <property type="protein sequence ID" value="MFD0622940.1"/>
    <property type="molecule type" value="Genomic_DNA"/>
</dbReference>
<dbReference type="Pfam" id="PF16859">
    <property type="entry name" value="TetR_C_11"/>
    <property type="match status" value="1"/>
</dbReference>
<dbReference type="PROSITE" id="PS50977">
    <property type="entry name" value="HTH_TETR_2"/>
    <property type="match status" value="1"/>
</dbReference>
<dbReference type="InterPro" id="IPR036271">
    <property type="entry name" value="Tet_transcr_reg_TetR-rel_C_sf"/>
</dbReference>
<keyword evidence="1" id="KW-0805">Transcription regulation</keyword>
<keyword evidence="3" id="KW-0804">Transcription</keyword>
<dbReference type="InterPro" id="IPR011075">
    <property type="entry name" value="TetR_C"/>
</dbReference>
<evidence type="ECO:0000313" key="6">
    <source>
        <dbReference type="EMBL" id="MFD0622940.1"/>
    </source>
</evidence>
<feature type="DNA-binding region" description="H-T-H motif" evidence="4">
    <location>
        <begin position="43"/>
        <end position="62"/>
    </location>
</feature>
<dbReference type="Pfam" id="PF00440">
    <property type="entry name" value="TetR_N"/>
    <property type="match status" value="1"/>
</dbReference>
<gene>
    <name evidence="6" type="ORF">ACFQ2K_09040</name>
</gene>
<reference evidence="7" key="1">
    <citation type="journal article" date="2019" name="Int. J. Syst. Evol. Microbiol.">
        <title>The Global Catalogue of Microorganisms (GCM) 10K type strain sequencing project: providing services to taxonomists for standard genome sequencing and annotation.</title>
        <authorList>
            <consortium name="The Broad Institute Genomics Platform"/>
            <consortium name="The Broad Institute Genome Sequencing Center for Infectious Disease"/>
            <person name="Wu L."/>
            <person name="Ma J."/>
        </authorList>
    </citation>
    <scope>NUCLEOTIDE SEQUENCE [LARGE SCALE GENOMIC DNA]</scope>
    <source>
        <strain evidence="7">JCM 12607</strain>
    </source>
</reference>
<dbReference type="Gene3D" id="1.10.357.10">
    <property type="entry name" value="Tetracycline Repressor, domain 2"/>
    <property type="match status" value="1"/>
</dbReference>
<keyword evidence="7" id="KW-1185">Reference proteome</keyword>